<feature type="region of interest" description="Disordered" evidence="3">
    <location>
        <begin position="127"/>
        <end position="317"/>
    </location>
</feature>
<feature type="compositionally biased region" description="Polar residues" evidence="3">
    <location>
        <begin position="3189"/>
        <end position="3200"/>
    </location>
</feature>
<feature type="compositionally biased region" description="Polar residues" evidence="3">
    <location>
        <begin position="1082"/>
        <end position="1107"/>
    </location>
</feature>
<feature type="compositionally biased region" description="Polar residues" evidence="3">
    <location>
        <begin position="2076"/>
        <end position="2086"/>
    </location>
</feature>
<feature type="compositionally biased region" description="Polar residues" evidence="3">
    <location>
        <begin position="198"/>
        <end position="208"/>
    </location>
</feature>
<feature type="compositionally biased region" description="Low complexity" evidence="3">
    <location>
        <begin position="2206"/>
        <end position="2217"/>
    </location>
</feature>
<feature type="compositionally biased region" description="Basic and acidic residues" evidence="3">
    <location>
        <begin position="468"/>
        <end position="485"/>
    </location>
</feature>
<organism evidence="5 6">
    <name type="scientific">Mastacembelus armatus</name>
    <name type="common">zig-zag eel</name>
    <dbReference type="NCBI Taxonomy" id="205130"/>
    <lineage>
        <taxon>Eukaryota</taxon>
        <taxon>Metazoa</taxon>
        <taxon>Chordata</taxon>
        <taxon>Craniata</taxon>
        <taxon>Vertebrata</taxon>
        <taxon>Euteleostomi</taxon>
        <taxon>Actinopterygii</taxon>
        <taxon>Neopterygii</taxon>
        <taxon>Teleostei</taxon>
        <taxon>Neoteleostei</taxon>
        <taxon>Acanthomorphata</taxon>
        <taxon>Anabantaria</taxon>
        <taxon>Synbranchiformes</taxon>
        <taxon>Mastacembelidae</taxon>
        <taxon>Mastacembelus</taxon>
    </lineage>
</organism>
<dbReference type="SUPFAM" id="SSF49695">
    <property type="entry name" value="gamma-Crystallin-like"/>
    <property type="match status" value="3"/>
</dbReference>
<dbReference type="PANTHER" id="PTHR11818">
    <property type="entry name" value="BETA/GAMMA CRYSTALLIN"/>
    <property type="match status" value="1"/>
</dbReference>
<feature type="compositionally biased region" description="Basic and acidic residues" evidence="3">
    <location>
        <begin position="1832"/>
        <end position="1842"/>
    </location>
</feature>
<feature type="compositionally biased region" description="Polar residues" evidence="3">
    <location>
        <begin position="1767"/>
        <end position="1782"/>
    </location>
</feature>
<feature type="compositionally biased region" description="Polar residues" evidence="3">
    <location>
        <begin position="37"/>
        <end position="47"/>
    </location>
</feature>
<feature type="compositionally biased region" description="Low complexity" evidence="3">
    <location>
        <begin position="239"/>
        <end position="255"/>
    </location>
</feature>
<feature type="compositionally biased region" description="Polar residues" evidence="3">
    <location>
        <begin position="2550"/>
        <end position="2560"/>
    </location>
</feature>
<feature type="region of interest" description="Disordered" evidence="3">
    <location>
        <begin position="506"/>
        <end position="575"/>
    </location>
</feature>
<dbReference type="SMART" id="SM00247">
    <property type="entry name" value="XTALbg"/>
    <property type="match status" value="6"/>
</dbReference>
<feature type="compositionally biased region" description="Basic and acidic residues" evidence="3">
    <location>
        <begin position="1592"/>
        <end position="1636"/>
    </location>
</feature>
<feature type="compositionally biased region" description="Basic and acidic residues" evidence="3">
    <location>
        <begin position="2766"/>
        <end position="2777"/>
    </location>
</feature>
<dbReference type="PANTHER" id="PTHR11818:SF2">
    <property type="entry name" value="BETA_GAMMA CRYSTALLIN DOMAIN-CONTAINING PROTEIN 1"/>
    <property type="match status" value="1"/>
</dbReference>
<feature type="compositionally biased region" description="Low complexity" evidence="3">
    <location>
        <begin position="3057"/>
        <end position="3073"/>
    </location>
</feature>
<feature type="compositionally biased region" description="Basic and acidic residues" evidence="3">
    <location>
        <begin position="2793"/>
        <end position="2820"/>
    </location>
</feature>
<feature type="compositionally biased region" description="Low complexity" evidence="3">
    <location>
        <begin position="3107"/>
        <end position="3123"/>
    </location>
</feature>
<feature type="compositionally biased region" description="Polar residues" evidence="3">
    <location>
        <begin position="1202"/>
        <end position="1223"/>
    </location>
</feature>
<feature type="compositionally biased region" description="Basic and acidic residues" evidence="3">
    <location>
        <begin position="1873"/>
        <end position="1917"/>
    </location>
</feature>
<evidence type="ECO:0000256" key="2">
    <source>
        <dbReference type="ARBA" id="ARBA00022737"/>
    </source>
</evidence>
<feature type="compositionally biased region" description="Basic and acidic residues" evidence="3">
    <location>
        <begin position="2457"/>
        <end position="2484"/>
    </location>
</feature>
<dbReference type="InterPro" id="IPR000772">
    <property type="entry name" value="Ricin_B_lectin"/>
</dbReference>
<feature type="compositionally biased region" description="Polar residues" evidence="3">
    <location>
        <begin position="1657"/>
        <end position="1671"/>
    </location>
</feature>
<feature type="compositionally biased region" description="Basic and acidic residues" evidence="3">
    <location>
        <begin position="1791"/>
        <end position="1803"/>
    </location>
</feature>
<feature type="compositionally biased region" description="Low complexity" evidence="3">
    <location>
        <begin position="643"/>
        <end position="654"/>
    </location>
</feature>
<feature type="compositionally biased region" description="Basic and acidic residues" evidence="3">
    <location>
        <begin position="1468"/>
        <end position="1485"/>
    </location>
</feature>
<dbReference type="OrthoDB" id="9895617at2759"/>
<feature type="region of interest" description="Disordered" evidence="3">
    <location>
        <begin position="3181"/>
        <end position="3200"/>
    </location>
</feature>
<feature type="compositionally biased region" description="Basic residues" evidence="3">
    <location>
        <begin position="73"/>
        <end position="91"/>
    </location>
</feature>
<feature type="compositionally biased region" description="Polar residues" evidence="3">
    <location>
        <begin position="1937"/>
        <end position="1965"/>
    </location>
</feature>
<feature type="compositionally biased region" description="Polar residues" evidence="3">
    <location>
        <begin position="2496"/>
        <end position="2510"/>
    </location>
</feature>
<proteinExistence type="inferred from homology"/>
<dbReference type="FunCoup" id="A0A3Q3MQ64">
    <property type="interactions" value="12"/>
</dbReference>
<feature type="region of interest" description="Disordered" evidence="3">
    <location>
        <begin position="1193"/>
        <end position="1227"/>
    </location>
</feature>
<feature type="compositionally biased region" description="Basic and acidic residues" evidence="3">
    <location>
        <begin position="2598"/>
        <end position="2608"/>
    </location>
</feature>
<feature type="compositionally biased region" description="Polar residues" evidence="3">
    <location>
        <begin position="2048"/>
        <end position="2062"/>
    </location>
</feature>
<feature type="compositionally biased region" description="Polar residues" evidence="3">
    <location>
        <begin position="1918"/>
        <end position="1928"/>
    </location>
</feature>
<feature type="compositionally biased region" description="Polar residues" evidence="3">
    <location>
        <begin position="2821"/>
        <end position="2841"/>
    </location>
</feature>
<feature type="domain" description="Beta/gamma crystallin 'Greek key'" evidence="4">
    <location>
        <begin position="3745"/>
        <end position="3786"/>
    </location>
</feature>
<dbReference type="GeneID" id="113126470"/>
<feature type="domain" description="Beta/gamma crystallin 'Greek key'" evidence="4">
    <location>
        <begin position="3420"/>
        <end position="3472"/>
    </location>
</feature>
<dbReference type="Pfam" id="PF00030">
    <property type="entry name" value="Crystall"/>
    <property type="match status" value="6"/>
</dbReference>
<feature type="compositionally biased region" description="Polar residues" evidence="3">
    <location>
        <begin position="2338"/>
        <end position="2352"/>
    </location>
</feature>
<feature type="region of interest" description="Disordered" evidence="3">
    <location>
        <begin position="1467"/>
        <end position="1539"/>
    </location>
</feature>
<feature type="domain" description="Beta/gamma crystallin 'Greek key'" evidence="4">
    <location>
        <begin position="3616"/>
        <end position="3653"/>
    </location>
</feature>
<dbReference type="CTD" id="556848"/>
<feature type="compositionally biased region" description="Polar residues" evidence="3">
    <location>
        <begin position="2095"/>
        <end position="2123"/>
    </location>
</feature>
<feature type="compositionally biased region" description="Polar residues" evidence="3">
    <location>
        <begin position="127"/>
        <end position="165"/>
    </location>
</feature>
<feature type="compositionally biased region" description="Polar residues" evidence="3">
    <location>
        <begin position="506"/>
        <end position="516"/>
    </location>
</feature>
<feature type="compositionally biased region" description="Basic and acidic residues" evidence="3">
    <location>
        <begin position="3129"/>
        <end position="3145"/>
    </location>
</feature>
<accession>A0A3Q3MQ64</accession>
<feature type="compositionally biased region" description="Basic and acidic residues" evidence="3">
    <location>
        <begin position="2669"/>
        <end position="2679"/>
    </location>
</feature>
<dbReference type="InParanoid" id="A0A3Q3MQ64"/>
<feature type="domain" description="Beta/gamma crystallin 'Greek key'" evidence="4">
    <location>
        <begin position="3220"/>
        <end position="3259"/>
    </location>
</feature>
<feature type="compositionally biased region" description="Polar residues" evidence="3">
    <location>
        <begin position="854"/>
        <end position="863"/>
    </location>
</feature>
<dbReference type="GeneTree" id="ENSGT00940000155695"/>
<dbReference type="STRING" id="205130.ENSMAMP00000022959"/>
<feature type="compositionally biased region" description="Basic and acidic residues" evidence="3">
    <location>
        <begin position="2539"/>
        <end position="2549"/>
    </location>
</feature>
<name>A0A3Q3MQ64_9TELE</name>
<feature type="compositionally biased region" description="Basic and acidic residues" evidence="3">
    <location>
        <begin position="1966"/>
        <end position="1976"/>
    </location>
</feature>
<dbReference type="InterPro" id="IPR050252">
    <property type="entry name" value="Beta/Gamma-Crystallin"/>
</dbReference>
<feature type="compositionally biased region" description="Basic and acidic residues" evidence="3">
    <location>
        <begin position="2381"/>
        <end position="2391"/>
    </location>
</feature>
<evidence type="ECO:0000313" key="6">
    <source>
        <dbReference type="Proteomes" id="UP000261640"/>
    </source>
</evidence>
<feature type="compositionally biased region" description="Polar residues" evidence="3">
    <location>
        <begin position="713"/>
        <end position="740"/>
    </location>
</feature>
<feature type="region of interest" description="Disordered" evidence="3">
    <location>
        <begin position="1652"/>
        <end position="2934"/>
    </location>
</feature>
<feature type="compositionally biased region" description="Polar residues" evidence="3">
    <location>
        <begin position="2411"/>
        <end position="2441"/>
    </location>
</feature>
<feature type="compositionally biased region" description="Polar residues" evidence="3">
    <location>
        <begin position="2569"/>
        <end position="2597"/>
    </location>
</feature>
<dbReference type="PROSITE" id="PS50231">
    <property type="entry name" value="RICIN_B_LECTIN"/>
    <property type="match status" value="1"/>
</dbReference>
<dbReference type="Ensembl" id="ENSMAMT00000023546.2">
    <property type="protein sequence ID" value="ENSMAMP00000022959.1"/>
    <property type="gene ID" value="ENSMAMG00000015464.2"/>
</dbReference>
<feature type="compositionally biased region" description="Polar residues" evidence="3">
    <location>
        <begin position="2234"/>
        <end position="2244"/>
    </location>
</feature>
<feature type="domain" description="Beta/gamma crystallin 'Greek key'" evidence="4">
    <location>
        <begin position="3654"/>
        <end position="3698"/>
    </location>
</feature>
<feature type="compositionally biased region" description="Polar residues" evidence="3">
    <location>
        <begin position="910"/>
        <end position="920"/>
    </location>
</feature>
<feature type="region of interest" description="Disordered" evidence="3">
    <location>
        <begin position="342"/>
        <end position="488"/>
    </location>
</feature>
<feature type="compositionally biased region" description="Basic and acidic residues" evidence="3">
    <location>
        <begin position="2141"/>
        <end position="2168"/>
    </location>
</feature>
<feature type="compositionally biased region" description="Basic and acidic residues" evidence="3">
    <location>
        <begin position="2299"/>
        <end position="2326"/>
    </location>
</feature>
<dbReference type="InterPro" id="IPR011024">
    <property type="entry name" value="G_crystallin-like"/>
</dbReference>
<feature type="compositionally biased region" description="Basic and acidic residues" evidence="3">
    <location>
        <begin position="1810"/>
        <end position="1819"/>
    </location>
</feature>
<feature type="compositionally biased region" description="Basic and acidic residues" evidence="3">
    <location>
        <begin position="1983"/>
        <end position="2010"/>
    </location>
</feature>
<feature type="compositionally biased region" description="Acidic residues" evidence="3">
    <location>
        <begin position="2889"/>
        <end position="2900"/>
    </location>
</feature>
<dbReference type="SMART" id="SM00458">
    <property type="entry name" value="RICIN"/>
    <property type="match status" value="1"/>
</dbReference>
<feature type="compositionally biased region" description="Basic and acidic residues" evidence="3">
    <location>
        <begin position="2037"/>
        <end position="2047"/>
    </location>
</feature>
<feature type="compositionally biased region" description="Basic and acidic residues" evidence="3">
    <location>
        <begin position="2511"/>
        <end position="2521"/>
    </location>
</feature>
<feature type="region of interest" description="Disordered" evidence="3">
    <location>
        <begin position="2973"/>
        <end position="3162"/>
    </location>
</feature>
<feature type="compositionally biased region" description="Polar residues" evidence="3">
    <location>
        <begin position="2364"/>
        <end position="2378"/>
    </location>
</feature>
<reference evidence="5" key="2">
    <citation type="submission" date="2025-09" db="UniProtKB">
        <authorList>
            <consortium name="Ensembl"/>
        </authorList>
    </citation>
    <scope>IDENTIFICATION</scope>
</reference>
<feature type="compositionally biased region" description="Basic and acidic residues" evidence="3">
    <location>
        <begin position="1716"/>
        <end position="1734"/>
    </location>
</feature>
<comment type="similarity">
    <text evidence="1">Belongs to the beta/gamma-crystallin family.</text>
</comment>
<sequence length="3923" mass="430473">MSKSSTLKIKGLFKLKSLDKDNKELRLPGTLKDGAATSPTDGNTGTSPAHPGPFSPGDTATLPDHVLPVSPKEKKRKRLLSFKLKRRKSKRKAEGGGGEVFFLENDELDGLGSHLTRSFDQMSVSTVSTFRTESDLDPNSESSSMISFDMTQPNSPTSPSKFFKTSSEKRGVLDRLSSLFSSKKKKSSSSRQNSDSSTDACSPTLTQCQEDEGIKTPTPSRKDSELTGARKSQTGAECSDSFSQSSSPSSSSMASFLIDEVEVPFSDSNSSGRSSVREMTVCRVSTPNDERNSGNLTPTPLDTGTTTHTSADSASELGFTESVVKEVTKRLQVHLEESIQKNTEGTVSPTPITAFKSTLSEGPQVQKSTNLTSGSVASKKTHIKIGEKKHSIAVTGITSSSQLPTPDLSEPKDEDSLNLGRENSRATKKAPIFSSHERKETPKGDSPVQLHKAIWVETHLGEEEEVEREGGEENTMKEREEDFRADSPPVLAIHVTVIPEDDLVSQVTADSPSTPSEILPSSGRLPESAISLAPTAGEFQTTLPQPEEPDTGTDSKQSSFQEKRRLREIRVTRKTVNLPSKHKGFAQKVYISPESSLDGNEPTEEECSGDSTSNIFDTEEVKPLPSLQNNNDALKQTNLQPFTTDETTLSETDTPGPLVKETKDLETSDFDNTSLPMYKAKSQGVGSGVRGQEVTQSTTLKQGLKAAAESHHTTASGIKTPSSAAGSKANVTTKVKSPTESAKVGPSSDIPPQKEHSNEKSVSMLPTLKEHGTSGSPSAMVSKSKIPKRSTLDADLKIPASPDKTSVADAYGSPVTSKQQKQIRTKESLKSPTKAGRKPGFEEAKGGKPVSGDISPTKSTNKPGTKLIKEKSDENIDSAKVVNDVQTEHMECSVKTGDPPAGESIDVKKQQQSHTENNAPMASKTHLPISSPTRKKSDEMTHTIGTNYRKKSSGQTVSDRTKKNPEQQEVPPDDSSGSETPPSLPGSPKKGSMLSARPSKQLSKRSISHEENDTPISPPPTKQEKSLSLKQPKHSENIKQQPKSPVKDSADSLSPVSKLPTRGQKTSTKFKFRKPQHPPPETSATSKQESTHITNSQTVVKASNSTVPDCGKNTASGDRFKLKSVSTEEEEHKDLTDKESIPSETKLKGKETNKLEGITIPTRKDISKIKPKENIDVITANAKVEITPVVEPVSKVSPSSEIVNATPTQSPVTDLNSVGTDNQGKQDEGKFKVKIESSPENVVHIQTDNTTEEKQTLLLPDNSPEVDILEKTQIISNIKPVLIQEKETDSVVLAQDTIPAHNDVIDTSVKPVVGDSLHCNIMTQSDKEHVMPDNISPKETTKTTFEEKVTTNRAPAQLTLKDQDVKPDDVLSAIPIEVSVDATNTEQQKENELLKDQTTDTALENDRLPLTLGIDSLKNLEVKEKSKKEVGSKPLEASNIQTETVTACELPKNVGNQLNKEPLLLEGGFERQEKDSKPKERHADAAVESFDSQNSYKEEPKGMTIKNEAEKEIAKPRKTSDLSPEEKLQPDLNKGTQKVGTVALEEKRTESAQARSVLHETAAAVDNTKHECKIIMKENPKTGSKETQQAEQHVKASSEKNEPELKPLLTKDDKVKKDNKNEEDKHANDVKDRQTPEIKTVSTKIVVTKCNKKETGLPNQISNDTADSEISNQEDKKAITARDQDEDMQKTKENSNISAERKCPTAVLEQKSGPHKTPEKTTESHILQIDKTEELMLVSTAPQSAEGTEEKPGKTNSSLKGLVNDAANVNTTTEINILQEQRSGVGDQNEDITKPDKSKDRTEKQKRKKETTDSKKTDTTQDLSPVSACAECSKEKEIKDSSLKSLVNETRADTANSEASNQKESLIITDQIKGMEKREETAESNHPNSHLEQEPETERTKIMEKTRQSQNVKKDTTQETNSISTSAKGTKEKTETTDSLGKSLNKTPTANTNSQVCTQQIQKSMTSREQDEDITKLKKSKPTKSESPDCDLKQEQVEGAKEKTESKDSSTKSFAHAIVIENANSDVSTQKGQKPSIVKDEHTEMKKSVQNTDQSSNSNAPNAEQKPKTEKKDTTQEANSISTSAKGTKEKTETTDSLGKSLNKTPTANTNSQVCTQQIQKSMTSREQDEDITKLKKSKPTKSESPDYDLKQEQVEGAKEKTESKDSSTKSFAHAIVIENANSDVSTQKGQKPSTVKDEHTEMKKSVQNNDQSSNSNAPNAEQKPKTEKKDTTQEANSISTSAKGTKEKTETTDSLGKSLNKTPTANTNSQVCTQQIQKSMTSREQDEDITKLKKSKPTKSESPDCDLKQEQVEGAKEKTESKDSSTKSFAHAIVIENANSDVSTQKGQKPSTVKDEHTEMKKSVQNTDQSSNSNAPNAEQKPKTEKKDTTQEANSISTSAKGTKEKTETTDSLGKSLNKTPTANTNSQVCTQQIQKSMTSREQDEDITTLKKSKPTKSESPDCDLKQEQVEGAKEKTESKDSSTKSFAHAIVIDNANSDVSTQKGQKPSTVKDEHTEMKKSVQNTDQSSNSNAPNAEQKPKTEKKDTTQEANSISTSAKGTKEKTETTDSLGKSLNKTPTANTNSQVCTQQIQKSMTSREQDEDITKLKKSKPTKSESPDYDLKQEQVEGAKEKTESKDSSTKSFAHAIVIENANSDVSTQKGQKPSTVKDEHTEMKKSVQNTDQSSNSNAPNAEQKPKTVTKEVMETAEDAKLLEKSKSTKKQKNVIRECVQDENKVAKPDEQQINASKMDVKQETETAFVKDVSSKKGSGEPTDKSSVILEKISISTDAKQNEDPKEKRKTENVLKQELQILREENIHSLNHPQRPAQPTISEQQPRANSLPARAKPSIPSQSLQLKKESPSSWLDVESHKKQKKEHKKRVNASASEDESLDSDDFDDFIRSIKEGGIPFSLPPKKHNRKKSPSPSPHFAMPAIKEDHFEKVFDPNEFQFGLRKNDKGLRDPSPAMVIKQKAANRGGRTLNKHGQDNAPPTPRDQMKTLGEVEGNDGVKEARKEGQNHGEQPGKLTSRLERMSILSSLLSSPRCPRKTKEETTSASDSSLSSDKQDLPSLQKHGVVDSPLPGLSIDKEGAQSTDQESFKGGDVGTVSDSVLSSTSPSLPTFSEITPPDHSERNLRKNKRESDTYQGLTQMPNTKLNPKGSTVMDHVPMAGVPNVDLGLKAPPGQPPTTNYSQQNSEKGFSNVMSKIPAVRGFHKRPGKIVIHEHAQFGGEAFEFHCDVEDATKMKLSPVISVRVIRGCWLLYEKPGFHGRVIAFEEGPTNHIVNMWAEEGTQTTLDQMGQPVPTASMVIGSVRLAVRDYSIPRIDLFTEMNGLGRITSYCSDTVEIGSYGIPQTTGSIKVHSGVWLVHSDLGFGGFVAVLEVGEYPCPETWGFPEPFIGSLRPLRMGAIRVEHPNEVKALVFEKPAFDGECIEVDSDVYNLQELEKKEADKPDEKRKTLSTVGSIKILGGLWVGYQEAEFEGRQYILEEGEYPHCSDWGGSEDGLQSLRPVRTDFLSPHVKLYNEPNFDELRLSVDLLDTVLNIEDVGHGIKTQSANVMGGVWVAFENPGFSGELYVLEKGLYASPEDWGAQNVKISSMQPVVYDMLMGTTKFKVHLYSEPDFQGRLVALEDSAAALDEDFMPRSCKVLAGSWVAYEQAKFTKDMYVLEEGEYPSTEAMGFLSSDSTICSMQTIGYEFSLPSIILFSKVGCKGRRVVLTSGALNLRQESLDTHIHSLVVEGGTWVLYEGSNYRGRQLLLQPSEVGDLCKFSSWQQIGSLRPLFQKQTYFHLRNKETGSVMSLTGALDDIKLMRVQALEETGGVEQIWLYRDGQLSCKLLEDCCLETSGSVVMAGSRLCVSPERGKDNQLWSITPDGLVRCHLRPDLVLEVKGGHQYDKNQVMLNTFDERKLNQRWALEIL</sequence>
<feature type="compositionally biased region" description="Polar residues" evidence="3">
    <location>
        <begin position="342"/>
        <end position="378"/>
    </location>
</feature>
<feature type="region of interest" description="Disordered" evidence="3">
    <location>
        <begin position="1577"/>
        <end position="1640"/>
    </location>
</feature>
<feature type="compositionally biased region" description="Basic and acidic residues" evidence="3">
    <location>
        <begin position="561"/>
        <end position="571"/>
    </location>
</feature>
<dbReference type="RefSeq" id="XP_026156320.1">
    <property type="nucleotide sequence ID" value="XM_026300535.2"/>
</dbReference>
<feature type="compositionally biased region" description="Low complexity" evidence="3">
    <location>
        <begin position="3035"/>
        <end position="3046"/>
    </location>
</feature>
<feature type="compositionally biased region" description="Basic and acidic residues" evidence="3">
    <location>
        <begin position="1130"/>
        <end position="1152"/>
    </location>
</feature>
<feature type="compositionally biased region" description="Basic and acidic residues" evidence="3">
    <location>
        <begin position="2615"/>
        <end position="2642"/>
    </location>
</feature>
<feature type="compositionally biased region" description="Polar residues" evidence="3">
    <location>
        <begin position="2180"/>
        <end position="2194"/>
    </location>
</feature>
<evidence type="ECO:0000256" key="1">
    <source>
        <dbReference type="ARBA" id="ARBA00009646"/>
    </source>
</evidence>
<feature type="compositionally biased region" description="Basic and acidic residues" evidence="3">
    <location>
        <begin position="2282"/>
        <end position="2292"/>
    </location>
</feature>
<feature type="compositionally biased region" description="Polar residues" evidence="3">
    <location>
        <begin position="2392"/>
        <end position="2402"/>
    </location>
</feature>
<feature type="compositionally biased region" description="Polar residues" evidence="3">
    <location>
        <begin position="2253"/>
        <end position="2281"/>
    </location>
</feature>
<feature type="compositionally biased region" description="Basic and acidic residues" evidence="3">
    <location>
        <begin position="3009"/>
        <end position="3020"/>
    </location>
</feature>
<feature type="compositionally biased region" description="Polar residues" evidence="3">
    <location>
        <begin position="1843"/>
        <end position="1864"/>
    </location>
</feature>
<feature type="compositionally biased region" description="Basic and acidic residues" evidence="3">
    <location>
        <begin position="1496"/>
        <end position="1529"/>
    </location>
</feature>
<keyword evidence="6" id="KW-1185">Reference proteome</keyword>
<feature type="compositionally biased region" description="Polar residues" evidence="3">
    <location>
        <begin position="2654"/>
        <end position="2668"/>
    </location>
</feature>
<feature type="compositionally biased region" description="Basic and acidic residues" evidence="3">
    <location>
        <begin position="2065"/>
        <end position="2075"/>
    </location>
</feature>
<feature type="region of interest" description="Disordered" evidence="3">
    <location>
        <begin position="23"/>
        <end position="102"/>
    </location>
</feature>
<dbReference type="Gene3D" id="2.80.10.50">
    <property type="match status" value="1"/>
</dbReference>
<keyword evidence="2" id="KW-0677">Repeat</keyword>
<feature type="compositionally biased region" description="Basic and acidic residues" evidence="3">
    <location>
        <begin position="2697"/>
        <end position="2720"/>
    </location>
</feature>
<evidence type="ECO:0000256" key="3">
    <source>
        <dbReference type="SAM" id="MobiDB-lite"/>
    </source>
</evidence>
<feature type="compositionally biased region" description="Basic and acidic residues" evidence="3">
    <location>
        <begin position="2124"/>
        <end position="2134"/>
    </location>
</feature>
<feature type="compositionally biased region" description="Basic and acidic residues" evidence="3">
    <location>
        <begin position="2223"/>
        <end position="2233"/>
    </location>
</feature>
<evidence type="ECO:0000259" key="4">
    <source>
        <dbReference type="PROSITE" id="PS50915"/>
    </source>
</evidence>
<dbReference type="PROSITE" id="PS50915">
    <property type="entry name" value="CRYSTALLIN_BETA_GAMMA"/>
    <property type="match status" value="8"/>
</dbReference>
<dbReference type="SUPFAM" id="SSF50370">
    <property type="entry name" value="Ricin B-like lectins"/>
    <property type="match status" value="1"/>
</dbReference>
<feature type="compositionally biased region" description="Basic and acidic residues" evidence="3">
    <location>
        <begin position="2353"/>
        <end position="2363"/>
    </location>
</feature>
<reference evidence="5" key="1">
    <citation type="submission" date="2025-08" db="UniProtKB">
        <authorList>
            <consortium name="Ensembl"/>
        </authorList>
    </citation>
    <scope>IDENTIFICATION</scope>
</reference>
<feature type="domain" description="Beta/gamma crystallin 'Greek key'" evidence="4">
    <location>
        <begin position="3473"/>
        <end position="3515"/>
    </location>
</feature>
<feature type="domain" description="Beta/gamma crystallin 'Greek key'" evidence="4">
    <location>
        <begin position="3564"/>
        <end position="3606"/>
    </location>
</feature>
<dbReference type="InterPro" id="IPR001064">
    <property type="entry name" value="Beta/gamma_crystallin"/>
</dbReference>
<feature type="compositionally biased region" description="Basic and acidic residues" evidence="3">
    <location>
        <begin position="2195"/>
        <end position="2205"/>
    </location>
</feature>
<dbReference type="InterPro" id="IPR035992">
    <property type="entry name" value="Ricin_B-like_lectins"/>
</dbReference>
<feature type="compositionally biased region" description="Polar residues" evidence="3">
    <location>
        <begin position="626"/>
        <end position="642"/>
    </location>
</feature>
<feature type="compositionally biased region" description="Basic and acidic residues" evidence="3">
    <location>
        <begin position="2728"/>
        <end position="2744"/>
    </location>
</feature>
<feature type="compositionally biased region" description="Polar residues" evidence="3">
    <location>
        <begin position="2522"/>
        <end position="2536"/>
    </location>
</feature>
<feature type="compositionally biased region" description="Polar residues" evidence="3">
    <location>
        <begin position="3146"/>
        <end position="3162"/>
    </location>
</feature>
<evidence type="ECO:0000313" key="5">
    <source>
        <dbReference type="Ensembl" id="ENSMAMP00000022959.1"/>
    </source>
</evidence>
<dbReference type="Gene3D" id="2.60.20.10">
    <property type="entry name" value="Crystallins"/>
    <property type="match status" value="6"/>
</dbReference>
<feature type="domain" description="Beta/gamma crystallin 'Greek key'" evidence="4">
    <location>
        <begin position="3260"/>
        <end position="3292"/>
    </location>
</feature>
<feature type="compositionally biased region" description="Basic residues" evidence="3">
    <location>
        <begin position="2874"/>
        <end position="2884"/>
    </location>
</feature>
<feature type="compositionally biased region" description="Polar residues" evidence="3">
    <location>
        <begin position="2680"/>
        <end position="2694"/>
    </location>
</feature>
<feature type="compositionally biased region" description="Polar residues" evidence="3">
    <location>
        <begin position="2022"/>
        <end position="2033"/>
    </location>
</feature>
<feature type="region of interest" description="Disordered" evidence="3">
    <location>
        <begin position="590"/>
        <end position="1152"/>
    </location>
</feature>
<dbReference type="Proteomes" id="UP000261640">
    <property type="component" value="Unplaced"/>
</dbReference>
<feature type="compositionally biased region" description="Basic and acidic residues" evidence="3">
    <location>
        <begin position="1022"/>
        <end position="1037"/>
    </location>
</feature>
<feature type="compositionally biased region" description="Basic and acidic residues" evidence="3">
    <location>
        <begin position="1673"/>
        <end position="1703"/>
    </location>
</feature>
<feature type="compositionally biased region" description="Low complexity" evidence="3">
    <location>
        <begin position="296"/>
        <end position="309"/>
    </location>
</feature>
<protein>
    <submittedName>
        <fullName evidence="5">Crystallin beta-gamma domain containing 1a</fullName>
    </submittedName>
</protein>